<dbReference type="AlphaFoldDB" id="A0A517NG56"/>
<sequence length="124" mass="13846">MARTPDPNTKSFNRVGNAPRVHSLKRTPDGHAAKQQWTRRMARTVNPNTKSFNRVGNAPRVHPLKLALIGTRLNRGKVTVPLTTDHQQKTTPLETAWLHRCADSFLTTQSTVTARHITANVPPI</sequence>
<reference evidence="2 3" key="1">
    <citation type="submission" date="2019-02" db="EMBL/GenBank/DDBJ databases">
        <title>Deep-cultivation of Planctomycetes and their phenomic and genomic characterization uncovers novel biology.</title>
        <authorList>
            <person name="Wiegand S."/>
            <person name="Jogler M."/>
            <person name="Boedeker C."/>
            <person name="Pinto D."/>
            <person name="Vollmers J."/>
            <person name="Rivas-Marin E."/>
            <person name="Kohn T."/>
            <person name="Peeters S.H."/>
            <person name="Heuer A."/>
            <person name="Rast P."/>
            <person name="Oberbeckmann S."/>
            <person name="Bunk B."/>
            <person name="Jeske O."/>
            <person name="Meyerdierks A."/>
            <person name="Storesund J.E."/>
            <person name="Kallscheuer N."/>
            <person name="Luecker S."/>
            <person name="Lage O.M."/>
            <person name="Pohl T."/>
            <person name="Merkel B.J."/>
            <person name="Hornburger P."/>
            <person name="Mueller R.-W."/>
            <person name="Bruemmer F."/>
            <person name="Labrenz M."/>
            <person name="Spormann A.M."/>
            <person name="Op den Camp H."/>
            <person name="Overmann J."/>
            <person name="Amann R."/>
            <person name="Jetten M.S.M."/>
            <person name="Mascher T."/>
            <person name="Medema M.H."/>
            <person name="Devos D.P."/>
            <person name="Kaster A.-K."/>
            <person name="Ovreas L."/>
            <person name="Rohde M."/>
            <person name="Galperin M.Y."/>
            <person name="Jogler C."/>
        </authorList>
    </citation>
    <scope>NUCLEOTIDE SEQUENCE [LARGE SCALE GENOMIC DNA]</scope>
    <source>
        <strain evidence="2 3">K22_7</strain>
    </source>
</reference>
<accession>A0A517NG56</accession>
<protein>
    <submittedName>
        <fullName evidence="2">Uncharacterized protein</fullName>
    </submittedName>
</protein>
<name>A0A517NG56_9BACT</name>
<feature type="compositionally biased region" description="Polar residues" evidence="1">
    <location>
        <begin position="1"/>
        <end position="14"/>
    </location>
</feature>
<evidence type="ECO:0000256" key="1">
    <source>
        <dbReference type="SAM" id="MobiDB-lite"/>
    </source>
</evidence>
<keyword evidence="3" id="KW-1185">Reference proteome</keyword>
<dbReference type="Proteomes" id="UP000318538">
    <property type="component" value="Chromosome"/>
</dbReference>
<proteinExistence type="predicted"/>
<organism evidence="2 3">
    <name type="scientific">Rubripirellula lacrimiformis</name>
    <dbReference type="NCBI Taxonomy" id="1930273"/>
    <lineage>
        <taxon>Bacteria</taxon>
        <taxon>Pseudomonadati</taxon>
        <taxon>Planctomycetota</taxon>
        <taxon>Planctomycetia</taxon>
        <taxon>Pirellulales</taxon>
        <taxon>Pirellulaceae</taxon>
        <taxon>Rubripirellula</taxon>
    </lineage>
</organism>
<evidence type="ECO:0000313" key="3">
    <source>
        <dbReference type="Proteomes" id="UP000318538"/>
    </source>
</evidence>
<gene>
    <name evidence="2" type="ORF">K227x_45260</name>
</gene>
<dbReference type="KEGG" id="rlc:K227x_45260"/>
<feature type="region of interest" description="Disordered" evidence="1">
    <location>
        <begin position="1"/>
        <end position="39"/>
    </location>
</feature>
<evidence type="ECO:0000313" key="2">
    <source>
        <dbReference type="EMBL" id="QDT06119.1"/>
    </source>
</evidence>
<dbReference type="EMBL" id="CP036525">
    <property type="protein sequence ID" value="QDT06119.1"/>
    <property type="molecule type" value="Genomic_DNA"/>
</dbReference>